<evidence type="ECO:0000313" key="1">
    <source>
        <dbReference type="EMBL" id="KAK9043747.1"/>
    </source>
</evidence>
<proteinExistence type="predicted"/>
<dbReference type="Proteomes" id="UP001396334">
    <property type="component" value="Unassembled WGS sequence"/>
</dbReference>
<name>A0ABR2U2P8_9ROSI</name>
<sequence length="118" mass="13282">MTCFDTLSPNPVVVSLENISKLSNLGGNLSASSLSTYFFMDFRVFFRRGISLLEFEKLPSPETSHRWTMVILTRNGSHARCPRRSPTTDPPSVDVVMADFVQTTTKRATRKKSEGHGW</sequence>
<keyword evidence="2" id="KW-1185">Reference proteome</keyword>
<reference evidence="1 2" key="1">
    <citation type="journal article" date="2024" name="G3 (Bethesda)">
        <title>Genome assembly of Hibiscus sabdariffa L. provides insights into metabolisms of medicinal natural products.</title>
        <authorList>
            <person name="Kim T."/>
        </authorList>
    </citation>
    <scope>NUCLEOTIDE SEQUENCE [LARGE SCALE GENOMIC DNA]</scope>
    <source>
        <strain evidence="1">TK-2024</strain>
        <tissue evidence="1">Old leaves</tissue>
    </source>
</reference>
<evidence type="ECO:0000313" key="2">
    <source>
        <dbReference type="Proteomes" id="UP001396334"/>
    </source>
</evidence>
<organism evidence="1 2">
    <name type="scientific">Hibiscus sabdariffa</name>
    <name type="common">roselle</name>
    <dbReference type="NCBI Taxonomy" id="183260"/>
    <lineage>
        <taxon>Eukaryota</taxon>
        <taxon>Viridiplantae</taxon>
        <taxon>Streptophyta</taxon>
        <taxon>Embryophyta</taxon>
        <taxon>Tracheophyta</taxon>
        <taxon>Spermatophyta</taxon>
        <taxon>Magnoliopsida</taxon>
        <taxon>eudicotyledons</taxon>
        <taxon>Gunneridae</taxon>
        <taxon>Pentapetalae</taxon>
        <taxon>rosids</taxon>
        <taxon>malvids</taxon>
        <taxon>Malvales</taxon>
        <taxon>Malvaceae</taxon>
        <taxon>Malvoideae</taxon>
        <taxon>Hibiscus</taxon>
    </lineage>
</organism>
<dbReference type="EMBL" id="JBBPBN010000003">
    <property type="protein sequence ID" value="KAK9043747.1"/>
    <property type="molecule type" value="Genomic_DNA"/>
</dbReference>
<protein>
    <submittedName>
        <fullName evidence="1">Uncharacterized protein</fullName>
    </submittedName>
</protein>
<comment type="caution">
    <text evidence="1">The sequence shown here is derived from an EMBL/GenBank/DDBJ whole genome shotgun (WGS) entry which is preliminary data.</text>
</comment>
<accession>A0ABR2U2P8</accession>
<gene>
    <name evidence="1" type="ORF">V6N11_072079</name>
</gene>